<evidence type="ECO:0000313" key="1">
    <source>
        <dbReference type="EMBL" id="JAV55446.1"/>
    </source>
</evidence>
<protein>
    <recommendedName>
        <fullName evidence="2">DUF4806 domain-containing protein</fullName>
    </recommendedName>
</protein>
<reference evidence="1" key="1">
    <citation type="journal article" date="2016" name="Sci. Rep.">
        <title>Molecular characterization of firefly nuptial gifts: a multi-omics approach sheds light on postcopulatory sexual selection.</title>
        <authorList>
            <person name="Al-Wathiqui N."/>
            <person name="Fallon T.R."/>
            <person name="South A."/>
            <person name="Weng J.K."/>
            <person name="Lewis S.M."/>
        </authorList>
    </citation>
    <scope>NUCLEOTIDE SEQUENCE</scope>
</reference>
<dbReference type="PANTHER" id="PTHR33053:SF24">
    <property type="entry name" value="TRANSPOSASE DOMAIN-CONTAINING PROTEIN"/>
    <property type="match status" value="1"/>
</dbReference>
<sequence length="656" mass="75609">MYRNYSKGHRYRLIRQTKSRILNNSSSVPLVKSTNFSQQSVPRSPSPAITEKIQNTRDISSINLDNFNSPLQFHGNHITDSATFIKDEIRQWALEFNINQNALSNLLKRLNQHKCFVNVLPQDARTLLGTPRVINIKNINPGNYIHFGLKDNIKKILMQLDPIRVIVTLNINVDGLPLTKSTNAQLWPILANLHEIKNSHFIVGIYHGCSKPLSPNEYLKEFVEEAKFILKNGIEIKNRQCRVEIRAFICDAPAKAYITMTKGHNAHFGCGKCEQEGKYYNNRVIFLDTNATLRSDANFLNQVQEEHHKGVSILTELGIGLITSFPLDYMHLVCLGVMKKMIKLWMRGSLKFRWHSKKIETVSLKLENLKKFIPKEFCRKPRTLKEVDRWKATEFRQFLLYTGPIVLKDVLPQHYYDHFICLHSAISILASISLRKYRKFAKALLIYFVELFGSLYGKEQVSYNVHNLIHLPDSVDTFGNIDSFSAFPFESYMQTIKKMVRKSEKPLQQIGNRVHELTSRIVDRHNDQELPVMQYPIVHHNNILTNTHKMLITKEYIVIANSVANQCVRVQGGVYIFTELIGYHENSLVIVGKVFEKVNNFYTHPIESKLLGIVLLENLSQTTGIWHVTDISEKMFTISINKGTYAAFPLLHQITC</sequence>
<organism evidence="1">
    <name type="scientific">Photinus pyralis</name>
    <name type="common">Common eastern firefly</name>
    <name type="synonym">Lampyris pyralis</name>
    <dbReference type="NCBI Taxonomy" id="7054"/>
    <lineage>
        <taxon>Eukaryota</taxon>
        <taxon>Metazoa</taxon>
        <taxon>Ecdysozoa</taxon>
        <taxon>Arthropoda</taxon>
        <taxon>Hexapoda</taxon>
        <taxon>Insecta</taxon>
        <taxon>Pterygota</taxon>
        <taxon>Neoptera</taxon>
        <taxon>Endopterygota</taxon>
        <taxon>Coleoptera</taxon>
        <taxon>Polyphaga</taxon>
        <taxon>Elateriformia</taxon>
        <taxon>Elateroidea</taxon>
        <taxon>Lampyridae</taxon>
        <taxon>Lampyrinae</taxon>
        <taxon>Photinus</taxon>
    </lineage>
</organism>
<accession>A0A1Y1K7P0</accession>
<dbReference type="AlphaFoldDB" id="A0A1Y1K7P0"/>
<dbReference type="PANTHER" id="PTHR33053">
    <property type="entry name" value="PROTEIN, PUTATIVE-RELATED"/>
    <property type="match status" value="1"/>
</dbReference>
<evidence type="ECO:0008006" key="2">
    <source>
        <dbReference type="Google" id="ProtNLM"/>
    </source>
</evidence>
<dbReference type="EMBL" id="GEZM01095237">
    <property type="protein sequence ID" value="JAV55446.1"/>
    <property type="molecule type" value="Transcribed_RNA"/>
</dbReference>
<name>A0A1Y1K7P0_PHOPY</name>
<proteinExistence type="predicted"/>